<gene>
    <name evidence="2" type="ORF">SEVIR_3G164700v2</name>
</gene>
<protein>
    <recommendedName>
        <fullName evidence="1">RNase H type-1 domain-containing protein</fullName>
    </recommendedName>
</protein>
<dbReference type="Pfam" id="PF13456">
    <property type="entry name" value="RVT_3"/>
    <property type="match status" value="1"/>
</dbReference>
<organism evidence="2 3">
    <name type="scientific">Setaria viridis</name>
    <name type="common">Green bristlegrass</name>
    <name type="synonym">Setaria italica subsp. viridis</name>
    <dbReference type="NCBI Taxonomy" id="4556"/>
    <lineage>
        <taxon>Eukaryota</taxon>
        <taxon>Viridiplantae</taxon>
        <taxon>Streptophyta</taxon>
        <taxon>Embryophyta</taxon>
        <taxon>Tracheophyta</taxon>
        <taxon>Spermatophyta</taxon>
        <taxon>Magnoliopsida</taxon>
        <taxon>Liliopsida</taxon>
        <taxon>Poales</taxon>
        <taxon>Poaceae</taxon>
        <taxon>PACMAD clade</taxon>
        <taxon>Panicoideae</taxon>
        <taxon>Panicodae</taxon>
        <taxon>Paniceae</taxon>
        <taxon>Cenchrinae</taxon>
        <taxon>Setaria</taxon>
    </lineage>
</organism>
<proteinExistence type="predicted"/>
<dbReference type="Gramene" id="TKW26110">
    <property type="protein sequence ID" value="TKW26110"/>
    <property type="gene ID" value="SEVIR_3G164700v2"/>
</dbReference>
<evidence type="ECO:0000259" key="1">
    <source>
        <dbReference type="Pfam" id="PF13456"/>
    </source>
</evidence>
<dbReference type="PANTHER" id="PTHR47074">
    <property type="entry name" value="BNAC02G40300D PROTEIN"/>
    <property type="match status" value="1"/>
</dbReference>
<name>A0A4U6V9W9_SETVI</name>
<dbReference type="Proteomes" id="UP000298652">
    <property type="component" value="Chromosome 3"/>
</dbReference>
<keyword evidence="3" id="KW-1185">Reference proteome</keyword>
<evidence type="ECO:0000313" key="2">
    <source>
        <dbReference type="EMBL" id="TKW26110.1"/>
    </source>
</evidence>
<dbReference type="PANTHER" id="PTHR47074:SF73">
    <property type="entry name" value="OS04G0448401 PROTEIN"/>
    <property type="match status" value="1"/>
</dbReference>
<dbReference type="InterPro" id="IPR002156">
    <property type="entry name" value="RNaseH_domain"/>
</dbReference>
<dbReference type="GO" id="GO:0004523">
    <property type="term" value="F:RNA-DNA hybrid ribonuclease activity"/>
    <property type="evidence" value="ECO:0007669"/>
    <property type="project" value="InterPro"/>
</dbReference>
<dbReference type="AlphaFoldDB" id="A0A4U6V9W9"/>
<dbReference type="InterPro" id="IPR052929">
    <property type="entry name" value="RNase_H-like_EbsB-rel"/>
</dbReference>
<evidence type="ECO:0000313" key="3">
    <source>
        <dbReference type="Proteomes" id="UP000298652"/>
    </source>
</evidence>
<feature type="domain" description="RNase H type-1" evidence="1">
    <location>
        <begin position="113"/>
        <end position="176"/>
    </location>
</feature>
<sequence length="184" mass="20633">MKVVVPHRKVEAVKEVTRRKLSSLHPVTWAMDLLLGMVCSKEDATVFVCRGWSLWTSRNGRMHGRNRWNSMAAVKHVAHIVEELMCMGLCEEPQQPRLVERCWPSEEGWVKVNTDGSFDGRLGNGAGATMLRDQFGQIIAVQARWLGPAQEALVAERAATRDGLALASQLELSKVIRNPTAPYW</sequence>
<accession>A0A4U6V9W9</accession>
<reference evidence="2" key="1">
    <citation type="submission" date="2019-03" db="EMBL/GenBank/DDBJ databases">
        <title>WGS assembly of Setaria viridis.</title>
        <authorList>
            <person name="Huang P."/>
            <person name="Jenkins J."/>
            <person name="Grimwood J."/>
            <person name="Barry K."/>
            <person name="Healey A."/>
            <person name="Mamidi S."/>
            <person name="Sreedasyam A."/>
            <person name="Shu S."/>
            <person name="Feldman M."/>
            <person name="Wu J."/>
            <person name="Yu Y."/>
            <person name="Chen C."/>
            <person name="Johnson J."/>
            <person name="Rokhsar D."/>
            <person name="Baxter I."/>
            <person name="Schmutz J."/>
            <person name="Brutnell T."/>
            <person name="Kellogg E."/>
        </authorList>
    </citation>
    <scope>NUCLEOTIDE SEQUENCE [LARGE SCALE GENOMIC DNA]</scope>
</reference>
<dbReference type="EMBL" id="CM016554">
    <property type="protein sequence ID" value="TKW26110.1"/>
    <property type="molecule type" value="Genomic_DNA"/>
</dbReference>
<dbReference type="GO" id="GO:0003676">
    <property type="term" value="F:nucleic acid binding"/>
    <property type="evidence" value="ECO:0007669"/>
    <property type="project" value="InterPro"/>
</dbReference>